<organism evidence="1 2">
    <name type="scientific">Panicum virgatum</name>
    <name type="common">Blackwell switchgrass</name>
    <dbReference type="NCBI Taxonomy" id="38727"/>
    <lineage>
        <taxon>Eukaryota</taxon>
        <taxon>Viridiplantae</taxon>
        <taxon>Streptophyta</taxon>
        <taxon>Embryophyta</taxon>
        <taxon>Tracheophyta</taxon>
        <taxon>Spermatophyta</taxon>
        <taxon>Magnoliopsida</taxon>
        <taxon>Liliopsida</taxon>
        <taxon>Poales</taxon>
        <taxon>Poaceae</taxon>
        <taxon>PACMAD clade</taxon>
        <taxon>Panicoideae</taxon>
        <taxon>Panicodae</taxon>
        <taxon>Paniceae</taxon>
        <taxon>Panicinae</taxon>
        <taxon>Panicum</taxon>
        <taxon>Panicum sect. Hiantes</taxon>
    </lineage>
</organism>
<gene>
    <name evidence="1" type="ORF">PVAP13_9NG419814</name>
</gene>
<dbReference type="AlphaFoldDB" id="A0A8T0MPQ7"/>
<keyword evidence="2" id="KW-1185">Reference proteome</keyword>
<accession>A0A8T0MPQ7</accession>
<name>A0A8T0MPQ7_PANVG</name>
<comment type="caution">
    <text evidence="1">The sequence shown here is derived from an EMBL/GenBank/DDBJ whole genome shotgun (WGS) entry which is preliminary data.</text>
</comment>
<dbReference type="EMBL" id="CM029054">
    <property type="protein sequence ID" value="KAG2538668.1"/>
    <property type="molecule type" value="Genomic_DNA"/>
</dbReference>
<protein>
    <submittedName>
        <fullName evidence="1">Uncharacterized protein</fullName>
    </submittedName>
</protein>
<reference evidence="1" key="1">
    <citation type="submission" date="2020-05" db="EMBL/GenBank/DDBJ databases">
        <title>WGS assembly of Panicum virgatum.</title>
        <authorList>
            <person name="Lovell J.T."/>
            <person name="Jenkins J."/>
            <person name="Shu S."/>
            <person name="Juenger T.E."/>
            <person name="Schmutz J."/>
        </authorList>
    </citation>
    <scope>NUCLEOTIDE SEQUENCE</scope>
    <source>
        <strain evidence="1">AP13</strain>
    </source>
</reference>
<evidence type="ECO:0000313" key="2">
    <source>
        <dbReference type="Proteomes" id="UP000823388"/>
    </source>
</evidence>
<proteinExistence type="predicted"/>
<evidence type="ECO:0000313" key="1">
    <source>
        <dbReference type="EMBL" id="KAG2538668.1"/>
    </source>
</evidence>
<dbReference type="Proteomes" id="UP000823388">
    <property type="component" value="Chromosome 9N"/>
</dbReference>
<sequence>MTRHLYTEFIPKTDDDTVMGVDTPGLPGTLIETKGKKYELCFPKIKFKMMINYGSDEDEYVGPTKLVRQIYQMAEALRIAIKCKHERGELYTLESDDE</sequence>